<feature type="domain" description="Response regulatory" evidence="15">
    <location>
        <begin position="593"/>
        <end position="708"/>
    </location>
</feature>
<keyword evidence="5" id="KW-0547">Nucleotide-binding</keyword>
<feature type="modified residue" description="4-aspartylphosphate" evidence="11">
    <location>
        <position position="789"/>
    </location>
</feature>
<dbReference type="OrthoDB" id="6192248at2"/>
<dbReference type="CDD" id="cd00082">
    <property type="entry name" value="HisKA"/>
    <property type="match status" value="1"/>
</dbReference>
<dbReference type="Pfam" id="PF08448">
    <property type="entry name" value="PAS_4"/>
    <property type="match status" value="1"/>
</dbReference>
<dbReference type="GO" id="GO:0000155">
    <property type="term" value="F:phosphorelay sensor kinase activity"/>
    <property type="evidence" value="ECO:0007669"/>
    <property type="project" value="InterPro"/>
</dbReference>
<dbReference type="InterPro" id="IPR005467">
    <property type="entry name" value="His_kinase_dom"/>
</dbReference>
<comment type="subunit">
    <text evidence="9">At low DSF concentrations, interacts with RpfF.</text>
</comment>
<dbReference type="Proteomes" id="UP000231926">
    <property type="component" value="Unassembled WGS sequence"/>
</dbReference>
<dbReference type="InterPro" id="IPR036097">
    <property type="entry name" value="HisK_dim/P_sf"/>
</dbReference>
<dbReference type="EC" id="2.7.13.3" evidence="2"/>
<dbReference type="Gene3D" id="3.30.565.10">
    <property type="entry name" value="Histidine kinase-like ATPase, C-terminal domain"/>
    <property type="match status" value="1"/>
</dbReference>
<dbReference type="InterPro" id="IPR000014">
    <property type="entry name" value="PAS"/>
</dbReference>
<keyword evidence="13" id="KW-0812">Transmembrane</keyword>
<evidence type="ECO:0000313" key="18">
    <source>
        <dbReference type="Proteomes" id="UP000231926"/>
    </source>
</evidence>
<evidence type="ECO:0000256" key="7">
    <source>
        <dbReference type="ARBA" id="ARBA00022840"/>
    </source>
</evidence>
<evidence type="ECO:0000256" key="3">
    <source>
        <dbReference type="ARBA" id="ARBA00022553"/>
    </source>
</evidence>
<dbReference type="SUPFAM" id="SSF55874">
    <property type="entry name" value="ATPase domain of HSP90 chaperone/DNA topoisomerase II/histidine kinase"/>
    <property type="match status" value="1"/>
</dbReference>
<evidence type="ECO:0000256" key="4">
    <source>
        <dbReference type="ARBA" id="ARBA00022679"/>
    </source>
</evidence>
<name>A0A2M9YFP2_9LEPT</name>
<evidence type="ECO:0000256" key="10">
    <source>
        <dbReference type="ARBA" id="ARBA00068150"/>
    </source>
</evidence>
<sequence>MKFSFLEKIKEKSQFLQWKVLIGFFSLTLLLIIASLISLYGMIELKDSGVLIEHTFTVIEEIDQCKSITREIGIAQAYTEDVASDNTRSLFSNLKSEIKILQNLTKDNQIQQVRILGISNLIATAEKQPGSFESKKGIILIEIAELLNNMQEEELRLLNSRNATNSARGTRVAYSLLTLVIVSFLVVGYGSFAVQKDIKEKRRITDRLIESESRLLSILDNLPSAFCMMDLDGRTLFHNQVFANRFLGSKDKRQDMGLENLFGSEKAEFISTIIAKSLDKQGPLDFELDLIVSEEEKTFYCVIVPLVDLEGEVYSVCGLFTDISVRKNYEYDLKKAKEEAEKANRAKSEFLAMMSHEIRTPMNGVIGMTELLIDSNLNKEQKEYAEIIQKSGESLLNIINDILDYSKIESGTLSLEIREFSVIETIEEVLDLFRSRAAQKQIDLVYYLDPNVPDRILCDSLRLKQIFINLIGNALKFTEQGEIFLSAEVSKLEGNLYTILFAIRDTGIGIPSEKQKELFQPFYQVDTSSTRRYGGTGLGLSISSRLIEMMGGVIWVESELNIGTTFSFYIQVEGNNQAKNKEKAANSELENKKVLIIDDNPTNLRILAYQLQILGLITFSAKSKEEALNLLDLDITPDLGILDYNLPGNTGIEIAQEIRKRNFHFPLVLLSSSFLDPKDKEIAGELFAGELSKPVKKKDIERIVTEILAEGESGTKAKANTRSSYLASQKEILSSQFPFKIMVAEDNEINQTLAKRIIQKLGYEALIVPNGKEALISLREKKVNLIFMDVHMPEMDGLQATQVIRNTWPVESQPYIIAMTAAAMQGDRDLCIRAGMNDYISKPIVFEELVHVMRKAGNTLFPKSKT</sequence>
<dbReference type="InterPro" id="IPR036890">
    <property type="entry name" value="HATPase_C_sf"/>
</dbReference>
<keyword evidence="4" id="KW-0808">Transferase</keyword>
<accession>A0A2M9YFP2</accession>
<dbReference type="InterPro" id="IPR004358">
    <property type="entry name" value="Sig_transdc_His_kin-like_C"/>
</dbReference>
<keyword evidence="3 11" id="KW-0597">Phosphoprotein</keyword>
<dbReference type="InterPro" id="IPR035965">
    <property type="entry name" value="PAS-like_dom_sf"/>
</dbReference>
<evidence type="ECO:0000256" key="5">
    <source>
        <dbReference type="ARBA" id="ARBA00022741"/>
    </source>
</evidence>
<proteinExistence type="predicted"/>
<keyword evidence="18" id="KW-1185">Reference proteome</keyword>
<feature type="modified residue" description="4-aspartylphosphate" evidence="11">
    <location>
        <position position="643"/>
    </location>
</feature>
<organism evidence="17 18">
    <name type="scientific">Leptospira saintgironsiae</name>
    <dbReference type="NCBI Taxonomy" id="2023183"/>
    <lineage>
        <taxon>Bacteria</taxon>
        <taxon>Pseudomonadati</taxon>
        <taxon>Spirochaetota</taxon>
        <taxon>Spirochaetia</taxon>
        <taxon>Leptospirales</taxon>
        <taxon>Leptospiraceae</taxon>
        <taxon>Leptospira</taxon>
    </lineage>
</organism>
<reference evidence="17 18" key="1">
    <citation type="submission" date="2017-07" db="EMBL/GenBank/DDBJ databases">
        <title>Leptospira spp. isolated from tropical soils.</title>
        <authorList>
            <person name="Thibeaux R."/>
            <person name="Iraola G."/>
            <person name="Ferres I."/>
            <person name="Bierque E."/>
            <person name="Girault D."/>
            <person name="Soupe-Gilbert M.-E."/>
            <person name="Picardeau M."/>
            <person name="Goarant C."/>
        </authorList>
    </citation>
    <scope>NUCLEOTIDE SEQUENCE [LARGE SCALE GENOMIC DNA]</scope>
    <source>
        <strain evidence="17 18">FH4-C-A2</strain>
    </source>
</reference>
<dbReference type="Gene3D" id="3.30.450.20">
    <property type="entry name" value="PAS domain"/>
    <property type="match status" value="1"/>
</dbReference>
<feature type="domain" description="Histidine kinase" evidence="14">
    <location>
        <begin position="353"/>
        <end position="574"/>
    </location>
</feature>
<dbReference type="SMART" id="SM00387">
    <property type="entry name" value="HATPase_c"/>
    <property type="match status" value="1"/>
</dbReference>
<gene>
    <name evidence="17" type="ORF">CH362_00590</name>
</gene>
<keyword evidence="13" id="KW-0472">Membrane</keyword>
<dbReference type="Gene3D" id="3.40.50.2300">
    <property type="match status" value="2"/>
</dbReference>
<comment type="caution">
    <text evidence="17">The sequence shown here is derived from an EMBL/GenBank/DDBJ whole genome shotgun (WGS) entry which is preliminary data.</text>
</comment>
<keyword evidence="12" id="KW-0175">Coiled coil</keyword>
<feature type="domain" description="PAC" evidence="16">
    <location>
        <begin position="284"/>
        <end position="335"/>
    </location>
</feature>
<dbReference type="PANTHER" id="PTHR45339:SF1">
    <property type="entry name" value="HYBRID SIGNAL TRANSDUCTION HISTIDINE KINASE J"/>
    <property type="match status" value="1"/>
</dbReference>
<dbReference type="SUPFAM" id="SSF55785">
    <property type="entry name" value="PYP-like sensor domain (PAS domain)"/>
    <property type="match status" value="1"/>
</dbReference>
<dbReference type="NCBIfam" id="TIGR00229">
    <property type="entry name" value="sensory_box"/>
    <property type="match status" value="1"/>
</dbReference>
<dbReference type="SUPFAM" id="SSF47384">
    <property type="entry name" value="Homodimeric domain of signal transducing histidine kinase"/>
    <property type="match status" value="1"/>
</dbReference>
<dbReference type="PRINTS" id="PR00344">
    <property type="entry name" value="BCTRLSENSOR"/>
</dbReference>
<keyword evidence="7" id="KW-0067">ATP-binding</keyword>
<dbReference type="FunFam" id="3.30.565.10:FF:000010">
    <property type="entry name" value="Sensor histidine kinase RcsC"/>
    <property type="match status" value="1"/>
</dbReference>
<dbReference type="CDD" id="cd00156">
    <property type="entry name" value="REC"/>
    <property type="match status" value="1"/>
</dbReference>
<dbReference type="InterPro" id="IPR003594">
    <property type="entry name" value="HATPase_dom"/>
</dbReference>
<evidence type="ECO:0000256" key="9">
    <source>
        <dbReference type="ARBA" id="ARBA00064003"/>
    </source>
</evidence>
<dbReference type="Pfam" id="PF02518">
    <property type="entry name" value="HATPase_c"/>
    <property type="match status" value="1"/>
</dbReference>
<evidence type="ECO:0000313" key="17">
    <source>
        <dbReference type="EMBL" id="PJZ50313.1"/>
    </source>
</evidence>
<evidence type="ECO:0000256" key="13">
    <source>
        <dbReference type="SAM" id="Phobius"/>
    </source>
</evidence>
<dbReference type="RefSeq" id="WP_100708432.1">
    <property type="nucleotide sequence ID" value="NZ_NPDR01000001.1"/>
</dbReference>
<evidence type="ECO:0000259" key="15">
    <source>
        <dbReference type="PROSITE" id="PS50110"/>
    </source>
</evidence>
<protein>
    <recommendedName>
        <fullName evidence="10">Sensory/regulatory protein RpfC</fullName>
        <ecNumber evidence="2">2.7.13.3</ecNumber>
    </recommendedName>
</protein>
<dbReference type="GO" id="GO:0005524">
    <property type="term" value="F:ATP binding"/>
    <property type="evidence" value="ECO:0007669"/>
    <property type="project" value="UniProtKB-KW"/>
</dbReference>
<dbReference type="InterPro" id="IPR013656">
    <property type="entry name" value="PAS_4"/>
</dbReference>
<evidence type="ECO:0000256" key="2">
    <source>
        <dbReference type="ARBA" id="ARBA00012438"/>
    </source>
</evidence>
<dbReference type="AlphaFoldDB" id="A0A2M9YFP2"/>
<dbReference type="PANTHER" id="PTHR45339">
    <property type="entry name" value="HYBRID SIGNAL TRANSDUCTION HISTIDINE KINASE J"/>
    <property type="match status" value="1"/>
</dbReference>
<dbReference type="Pfam" id="PF00072">
    <property type="entry name" value="Response_reg"/>
    <property type="match status" value="2"/>
</dbReference>
<dbReference type="CDD" id="cd17546">
    <property type="entry name" value="REC_hyHK_CKI1_RcsC-like"/>
    <property type="match status" value="1"/>
</dbReference>
<comment type="catalytic activity">
    <reaction evidence="1">
        <text>ATP + protein L-histidine = ADP + protein N-phospho-L-histidine.</text>
        <dbReference type="EC" id="2.7.13.3"/>
    </reaction>
</comment>
<feature type="transmembrane region" description="Helical" evidence="13">
    <location>
        <begin position="172"/>
        <end position="194"/>
    </location>
</feature>
<evidence type="ECO:0000256" key="6">
    <source>
        <dbReference type="ARBA" id="ARBA00022777"/>
    </source>
</evidence>
<keyword evidence="13" id="KW-1133">Transmembrane helix</keyword>
<dbReference type="SUPFAM" id="SSF52172">
    <property type="entry name" value="CheY-like"/>
    <property type="match status" value="2"/>
</dbReference>
<keyword evidence="6 17" id="KW-0418">Kinase</keyword>
<dbReference type="SMART" id="SM00388">
    <property type="entry name" value="HisKA"/>
    <property type="match status" value="1"/>
</dbReference>
<dbReference type="CDD" id="cd16922">
    <property type="entry name" value="HATPase_EvgS-ArcB-TorS-like"/>
    <property type="match status" value="1"/>
</dbReference>
<keyword evidence="8" id="KW-0902">Two-component regulatory system</keyword>
<dbReference type="PROSITE" id="PS50110">
    <property type="entry name" value="RESPONSE_REGULATORY"/>
    <property type="match status" value="2"/>
</dbReference>
<dbReference type="PROSITE" id="PS50109">
    <property type="entry name" value="HIS_KIN"/>
    <property type="match status" value="1"/>
</dbReference>
<evidence type="ECO:0000259" key="16">
    <source>
        <dbReference type="PROSITE" id="PS50113"/>
    </source>
</evidence>
<evidence type="ECO:0000256" key="8">
    <source>
        <dbReference type="ARBA" id="ARBA00023012"/>
    </source>
</evidence>
<dbReference type="PROSITE" id="PS50113">
    <property type="entry name" value="PAC"/>
    <property type="match status" value="1"/>
</dbReference>
<dbReference type="InterPro" id="IPR000700">
    <property type="entry name" value="PAS-assoc_C"/>
</dbReference>
<dbReference type="Gene3D" id="1.10.287.130">
    <property type="match status" value="1"/>
</dbReference>
<evidence type="ECO:0000256" key="12">
    <source>
        <dbReference type="SAM" id="Coils"/>
    </source>
</evidence>
<dbReference type="InterPro" id="IPR001789">
    <property type="entry name" value="Sig_transdc_resp-reg_receiver"/>
</dbReference>
<evidence type="ECO:0000259" key="14">
    <source>
        <dbReference type="PROSITE" id="PS50109"/>
    </source>
</evidence>
<feature type="domain" description="Response regulatory" evidence="15">
    <location>
        <begin position="740"/>
        <end position="857"/>
    </location>
</feature>
<dbReference type="Pfam" id="PF00512">
    <property type="entry name" value="HisKA"/>
    <property type="match status" value="1"/>
</dbReference>
<dbReference type="FunFam" id="1.10.287.130:FF:000002">
    <property type="entry name" value="Two-component osmosensing histidine kinase"/>
    <property type="match status" value="1"/>
</dbReference>
<dbReference type="SMART" id="SM00448">
    <property type="entry name" value="REC"/>
    <property type="match status" value="2"/>
</dbReference>
<evidence type="ECO:0000256" key="11">
    <source>
        <dbReference type="PROSITE-ProRule" id="PRU00169"/>
    </source>
</evidence>
<feature type="transmembrane region" description="Helical" evidence="13">
    <location>
        <begin position="20"/>
        <end position="43"/>
    </location>
</feature>
<evidence type="ECO:0000256" key="1">
    <source>
        <dbReference type="ARBA" id="ARBA00000085"/>
    </source>
</evidence>
<dbReference type="EMBL" id="NPDR01000001">
    <property type="protein sequence ID" value="PJZ50313.1"/>
    <property type="molecule type" value="Genomic_DNA"/>
</dbReference>
<dbReference type="InterPro" id="IPR011006">
    <property type="entry name" value="CheY-like_superfamily"/>
</dbReference>
<dbReference type="InterPro" id="IPR003661">
    <property type="entry name" value="HisK_dim/P_dom"/>
</dbReference>
<feature type="coiled-coil region" evidence="12">
    <location>
        <begin position="326"/>
        <end position="353"/>
    </location>
</feature>